<dbReference type="EMBL" id="CP007647">
    <property type="protein sequence ID" value="AIR11518.1"/>
    <property type="molecule type" value="Genomic_DNA"/>
</dbReference>
<geneLocation type="plasmid" evidence="1 2">
    <name>pMP1046A</name>
</geneLocation>
<protein>
    <submittedName>
        <fullName evidence="1">Uncharacterized protein</fullName>
    </submittedName>
</protein>
<evidence type="ECO:0000313" key="1">
    <source>
        <dbReference type="EMBL" id="AIR11518.1"/>
    </source>
</evidence>
<organism evidence="1 2">
    <name type="scientific">Ligilactobacillus salivarius</name>
    <dbReference type="NCBI Taxonomy" id="1624"/>
    <lineage>
        <taxon>Bacteria</taxon>
        <taxon>Bacillati</taxon>
        <taxon>Bacillota</taxon>
        <taxon>Bacilli</taxon>
        <taxon>Lactobacillales</taxon>
        <taxon>Lactobacillaceae</taxon>
        <taxon>Ligilactobacillus</taxon>
    </lineage>
</organism>
<gene>
    <name evidence="1" type="ORF">LSJ_2105</name>
</gene>
<sequence>MKRKSVKYYKELLNMRSKNMAYIDPIRDIGTFDSFHMEFKEPIEELINPWTKKPFSPEWYPEIKKFRQLYLKWQKAQAEEDKEESTAKSSRIIRSYVRNSEIRLEQARLIRIYLQYGFSIPAIARAVEYAEKTIRNSYAYSRHVHLRKNSTVIVKNRDSNGRIEKVPFNRYFSANSTNLNHYLQNNGWYLKKGREVSE</sequence>
<dbReference type="KEGG" id="lsj:LSJ_2105"/>
<proteinExistence type="predicted"/>
<accession>A0A089QI56</accession>
<name>A0A089QI56_9LACO</name>
<dbReference type="Proteomes" id="UP000029488">
    <property type="component" value="Plasmid pMP1046A"/>
</dbReference>
<evidence type="ECO:0000313" key="2">
    <source>
        <dbReference type="Proteomes" id="UP000029488"/>
    </source>
</evidence>
<keyword evidence="1" id="KW-0614">Plasmid</keyword>
<reference evidence="1 2" key="1">
    <citation type="journal article" date="2014" name="BMC Genomics">
        <title>Unusual genome complexity in Lactobacillus salivarius JCM1046.</title>
        <authorList>
            <person name="Raftis E.J."/>
            <person name="Forde B.M."/>
            <person name="Claesson M.J."/>
            <person name="O'Toole P.W."/>
        </authorList>
    </citation>
    <scope>NUCLEOTIDE SEQUENCE [LARGE SCALE GENOMIC DNA]</scope>
    <source>
        <strain evidence="1 2">JCM1046</strain>
        <plasmid evidence="1 2">pMP1046A</plasmid>
    </source>
</reference>
<dbReference type="AlphaFoldDB" id="A0A089QI56"/>